<name>A0A6J4QWB7_9ACTN</name>
<dbReference type="EMBL" id="CADCVG010000073">
    <property type="protein sequence ID" value="CAA9456939.1"/>
    <property type="molecule type" value="Genomic_DNA"/>
</dbReference>
<proteinExistence type="predicted"/>
<dbReference type="InterPro" id="IPR013685">
    <property type="entry name" value="POTRA_FtsQ_type"/>
</dbReference>
<evidence type="ECO:0000313" key="8">
    <source>
        <dbReference type="EMBL" id="CAA9456939.1"/>
    </source>
</evidence>
<organism evidence="8">
    <name type="scientific">uncultured Rubrobacteraceae bacterium</name>
    <dbReference type="NCBI Taxonomy" id="349277"/>
    <lineage>
        <taxon>Bacteria</taxon>
        <taxon>Bacillati</taxon>
        <taxon>Actinomycetota</taxon>
        <taxon>Rubrobacteria</taxon>
        <taxon>Rubrobacterales</taxon>
        <taxon>Rubrobacteraceae</taxon>
        <taxon>environmental samples</taxon>
    </lineage>
</organism>
<evidence type="ECO:0000256" key="3">
    <source>
        <dbReference type="ARBA" id="ARBA00022692"/>
    </source>
</evidence>
<keyword evidence="2" id="KW-0132">Cell division</keyword>
<feature type="domain" description="POTRA" evidence="7">
    <location>
        <begin position="36"/>
        <end position="102"/>
    </location>
</feature>
<evidence type="ECO:0000256" key="4">
    <source>
        <dbReference type="ARBA" id="ARBA00022989"/>
    </source>
</evidence>
<keyword evidence="1" id="KW-1003">Cell membrane</keyword>
<evidence type="ECO:0000256" key="2">
    <source>
        <dbReference type="ARBA" id="ARBA00022618"/>
    </source>
</evidence>
<feature type="transmembrane region" description="Helical" evidence="6">
    <location>
        <begin position="12"/>
        <end position="35"/>
    </location>
</feature>
<reference evidence="8" key="1">
    <citation type="submission" date="2020-02" db="EMBL/GenBank/DDBJ databases">
        <authorList>
            <person name="Meier V. D."/>
        </authorList>
    </citation>
    <scope>NUCLEOTIDE SEQUENCE</scope>
    <source>
        <strain evidence="8">AVDCRST_MAG14</strain>
    </source>
</reference>
<evidence type="ECO:0000256" key="5">
    <source>
        <dbReference type="ARBA" id="ARBA00023306"/>
    </source>
</evidence>
<dbReference type="Pfam" id="PF08478">
    <property type="entry name" value="POTRA_1"/>
    <property type="match status" value="1"/>
</dbReference>
<dbReference type="Gene3D" id="3.10.20.310">
    <property type="entry name" value="membrane protein fhac"/>
    <property type="match status" value="1"/>
</dbReference>
<protein>
    <recommendedName>
        <fullName evidence="7">POTRA domain-containing protein</fullName>
    </recommendedName>
</protein>
<evidence type="ECO:0000256" key="6">
    <source>
        <dbReference type="SAM" id="Phobius"/>
    </source>
</evidence>
<accession>A0A6J4QWB7</accession>
<keyword evidence="4 6" id="KW-1133">Transmembrane helix</keyword>
<keyword evidence="5" id="KW-0131">Cell cycle</keyword>
<dbReference type="AlphaFoldDB" id="A0A6J4QWB7"/>
<gene>
    <name evidence="8" type="ORF">AVDCRST_MAG14-1772</name>
</gene>
<keyword evidence="6" id="KW-0472">Membrane</keyword>
<keyword evidence="3 6" id="KW-0812">Transmembrane</keyword>
<evidence type="ECO:0000256" key="1">
    <source>
        <dbReference type="ARBA" id="ARBA00022475"/>
    </source>
</evidence>
<evidence type="ECO:0000259" key="7">
    <source>
        <dbReference type="Pfam" id="PF08478"/>
    </source>
</evidence>
<sequence>MARLSPLNLIRAIGIAVSVAALTALTALTASYLLFPVTGLEVQGARMFPEREAWEVLPGYASLPSLNTLALEREIETNPWVKGAEVLKDWESGIVTVEVEERRAVLDGDLGERRIVLAVDGTELPGLGGAGLTRLGLDETQLEEILAVIEVLDRNGIVLDSVDAVGAEGIEATVEGYRMLFAGGLGDEQARALKGLMEEHPDAAYFDLRSPDRVVVGPESSGG</sequence>